<comment type="similarity">
    <text evidence="8">Belongs to the DnaA family.</text>
</comment>
<evidence type="ECO:0000256" key="6">
    <source>
        <dbReference type="ARBA" id="ARBA00023125"/>
    </source>
</evidence>
<evidence type="ECO:0000259" key="10">
    <source>
        <dbReference type="SMART" id="SM00760"/>
    </source>
</evidence>
<dbReference type="InterPro" id="IPR013317">
    <property type="entry name" value="DnaA_dom"/>
</dbReference>
<proteinExistence type="inferred from homology"/>
<keyword evidence="5" id="KW-0446">Lipid-binding</keyword>
<dbReference type="PANTHER" id="PTHR30050">
    <property type="entry name" value="CHROMOSOMAL REPLICATION INITIATOR PROTEIN DNAA"/>
    <property type="match status" value="1"/>
</dbReference>
<dbReference type="Pfam" id="PF08299">
    <property type="entry name" value="Bac_DnaA_C"/>
    <property type="match status" value="1"/>
</dbReference>
<reference evidence="11 12" key="1">
    <citation type="submission" date="2019-06" db="EMBL/GenBank/DDBJ databases">
        <title>Mycoplasma falconis type strain whole genome sequence.</title>
        <authorList>
            <person name="Spergser J."/>
        </authorList>
    </citation>
    <scope>NUCLEOTIDE SEQUENCE [LARGE SCALE GENOMIC DNA]</scope>
    <source>
        <strain evidence="11 12">ATCC 51372</strain>
    </source>
</reference>
<dbReference type="InterPro" id="IPR027417">
    <property type="entry name" value="P-loop_NTPase"/>
</dbReference>
<evidence type="ECO:0000256" key="1">
    <source>
        <dbReference type="ARBA" id="ARBA00022490"/>
    </source>
</evidence>
<evidence type="ECO:0000313" key="12">
    <source>
        <dbReference type="Proteomes" id="UP000319776"/>
    </source>
</evidence>
<dbReference type="GO" id="GO:0005524">
    <property type="term" value="F:ATP binding"/>
    <property type="evidence" value="ECO:0007669"/>
    <property type="project" value="UniProtKB-KW"/>
</dbReference>
<accession>A0A501X845</accession>
<keyword evidence="3 7" id="KW-0547">Nucleotide-binding</keyword>
<keyword evidence="1" id="KW-0963">Cytoplasm</keyword>
<feature type="domain" description="Chromosomal replication initiator DnaA C-terminal" evidence="10">
    <location>
        <begin position="367"/>
        <end position="436"/>
    </location>
</feature>
<keyword evidence="4 7" id="KW-0067">ATP-binding</keyword>
<protein>
    <recommendedName>
        <fullName evidence="7">Chromosomal replication initiator protein DnaA</fullName>
    </recommendedName>
</protein>
<dbReference type="SUPFAM" id="SSF48295">
    <property type="entry name" value="TrpR-like"/>
    <property type="match status" value="1"/>
</dbReference>
<feature type="domain" description="AAA+ ATPase" evidence="9">
    <location>
        <begin position="152"/>
        <end position="281"/>
    </location>
</feature>
<evidence type="ECO:0000256" key="7">
    <source>
        <dbReference type="RuleBase" id="RU000577"/>
    </source>
</evidence>
<dbReference type="InterPro" id="IPR020591">
    <property type="entry name" value="Chromosome_initiator_DnaA-like"/>
</dbReference>
<dbReference type="SMART" id="SM00382">
    <property type="entry name" value="AAA"/>
    <property type="match status" value="1"/>
</dbReference>
<dbReference type="AlphaFoldDB" id="A0A501X845"/>
<dbReference type="NCBIfam" id="NF001154">
    <property type="entry name" value="PRK00149.3-3"/>
    <property type="match status" value="1"/>
</dbReference>
<dbReference type="InterPro" id="IPR010921">
    <property type="entry name" value="Trp_repressor/repl_initiator"/>
</dbReference>
<dbReference type="OrthoDB" id="9807019at2"/>
<evidence type="ECO:0000313" key="11">
    <source>
        <dbReference type="EMBL" id="TPE56712.1"/>
    </source>
</evidence>
<name>A0A501X845_9BACT</name>
<dbReference type="Pfam" id="PF00308">
    <property type="entry name" value="Bac_DnaA"/>
    <property type="match status" value="1"/>
</dbReference>
<dbReference type="GO" id="GO:0008289">
    <property type="term" value="F:lipid binding"/>
    <property type="evidence" value="ECO:0007669"/>
    <property type="project" value="UniProtKB-KW"/>
</dbReference>
<evidence type="ECO:0000259" key="9">
    <source>
        <dbReference type="SMART" id="SM00382"/>
    </source>
</evidence>
<keyword evidence="6 7" id="KW-0238">DNA-binding</keyword>
<dbReference type="GO" id="GO:0006275">
    <property type="term" value="P:regulation of DNA replication"/>
    <property type="evidence" value="ECO:0007669"/>
    <property type="project" value="InterPro"/>
</dbReference>
<dbReference type="SMART" id="SM00760">
    <property type="entry name" value="Bac_DnaA_C"/>
    <property type="match status" value="1"/>
</dbReference>
<evidence type="ECO:0000256" key="8">
    <source>
        <dbReference type="RuleBase" id="RU004227"/>
    </source>
</evidence>
<dbReference type="InterPro" id="IPR003593">
    <property type="entry name" value="AAA+_ATPase"/>
</dbReference>
<comment type="function">
    <text evidence="7">Plays an essential role in the initiation and regulation of chromosomal replication. ATP-DnaA binds to the origin of replication (oriC) to initiate formation of the DNA replication initiation complex once per cell cycle. Binds the DnaA box (a 9 base pair repeat at the origin) and separates the double-stranded (ds)DNA. Forms a right-handed helical filament on oriC DNA; dsDNA binds to the exterior of the filament while single-stranded (ss)DNA is stabiized in the filament's interior. The ATP-DnaA-oriC complex binds and stabilizes one strand of the AT-rich DNA unwinding element (DUE), permitting loading of DNA polymerase. After initiation quickly degrades to an ADP-DnaA complex that is not apt for DNA replication. Binds acidic phospholipids.</text>
</comment>
<dbReference type="GO" id="GO:0003688">
    <property type="term" value="F:DNA replication origin binding"/>
    <property type="evidence" value="ECO:0007669"/>
    <property type="project" value="TreeGrafter"/>
</dbReference>
<comment type="caution">
    <text evidence="11">The sequence shown here is derived from an EMBL/GenBank/DDBJ whole genome shotgun (WGS) entry which is preliminary data.</text>
</comment>
<dbReference type="PRINTS" id="PR00051">
    <property type="entry name" value="DNAA"/>
</dbReference>
<keyword evidence="12" id="KW-1185">Reference proteome</keyword>
<dbReference type="RefSeq" id="WP_140781550.1">
    <property type="nucleotide sequence ID" value="NZ_VFSS01000013.1"/>
</dbReference>
<dbReference type="CDD" id="cd06571">
    <property type="entry name" value="Bac_DnaA_C"/>
    <property type="match status" value="1"/>
</dbReference>
<evidence type="ECO:0000256" key="4">
    <source>
        <dbReference type="ARBA" id="ARBA00022840"/>
    </source>
</evidence>
<dbReference type="Proteomes" id="UP000319776">
    <property type="component" value="Unassembled WGS sequence"/>
</dbReference>
<dbReference type="InterPro" id="IPR013159">
    <property type="entry name" value="DnaA_C"/>
</dbReference>
<dbReference type="GO" id="GO:0006270">
    <property type="term" value="P:DNA replication initiation"/>
    <property type="evidence" value="ECO:0007669"/>
    <property type="project" value="InterPro"/>
</dbReference>
<dbReference type="CDD" id="cd00009">
    <property type="entry name" value="AAA"/>
    <property type="match status" value="1"/>
</dbReference>
<dbReference type="Gene3D" id="1.10.8.60">
    <property type="match status" value="1"/>
</dbReference>
<organism evidence="11 12">
    <name type="scientific">[Mycoplasma] falconis</name>
    <dbReference type="NCBI Taxonomy" id="92403"/>
    <lineage>
        <taxon>Bacteria</taxon>
        <taxon>Bacillati</taxon>
        <taxon>Mycoplasmatota</taxon>
        <taxon>Mycoplasmoidales</taxon>
        <taxon>Metamycoplasmataceae</taxon>
        <taxon>Metamycoplasma</taxon>
    </lineage>
</organism>
<dbReference type="Gene3D" id="3.40.50.300">
    <property type="entry name" value="P-loop containing nucleotide triphosphate hydrolases"/>
    <property type="match status" value="1"/>
</dbReference>
<evidence type="ECO:0000256" key="3">
    <source>
        <dbReference type="ARBA" id="ARBA00022741"/>
    </source>
</evidence>
<keyword evidence="2 7" id="KW-0235">DNA replication</keyword>
<dbReference type="Gene3D" id="1.10.1750.10">
    <property type="match status" value="1"/>
</dbReference>
<sequence length="461" mass="53626">MYSKEKEYELKEKNELFQEEMEKNINEDFAYENYIKPLEITWYEGNTVYMLDKLASVVNHFEKVIADYSIAINRAVKTVFNNNNFEVTFIKSSVEISNLLDQNIKNEVQKKPSSFKHNIKRSWTFDNYTLGEFNSKVIKAAKSICDPESDIIFSPLFIYSNSGLGKTHLLHAIVNEMKKNGLNSRYINPDMFTREIVDNLKSKNSDRINEIVDELIQYDCLMFDDIQQYGTKEQTMVVLFNIISRMIDLNKTVVISSDKKPSDLGGFERRFITRFEGGLILPIEQPTFDDIIKVLKSKLLQKGINPDLWEDESLKFIARNFSSSIRSLEGAINRIKLFAEDDDYFTYDLHTMQSIFKDVTQIKENITPEKVIDAVCKYYKIDRKKMISNVRTQDIVVARRIAIYIIKNSFDYTLKEIGAMVANQDHSTVIASIKWVDKNIKTNPTLKLAIEKIQQNIKKII</sequence>
<dbReference type="GO" id="GO:0005886">
    <property type="term" value="C:plasma membrane"/>
    <property type="evidence" value="ECO:0007669"/>
    <property type="project" value="TreeGrafter"/>
</dbReference>
<dbReference type="PANTHER" id="PTHR30050:SF2">
    <property type="entry name" value="CHROMOSOMAL REPLICATION INITIATOR PROTEIN DNAA"/>
    <property type="match status" value="1"/>
</dbReference>
<evidence type="ECO:0000256" key="2">
    <source>
        <dbReference type="ARBA" id="ARBA00022705"/>
    </source>
</evidence>
<gene>
    <name evidence="11" type="primary">dnaA</name>
    <name evidence="11" type="ORF">FJO69_02810</name>
</gene>
<dbReference type="EMBL" id="VFSS01000013">
    <property type="protein sequence ID" value="TPE56712.1"/>
    <property type="molecule type" value="Genomic_DNA"/>
</dbReference>
<dbReference type="SUPFAM" id="SSF52540">
    <property type="entry name" value="P-loop containing nucleoside triphosphate hydrolases"/>
    <property type="match status" value="1"/>
</dbReference>
<evidence type="ECO:0000256" key="5">
    <source>
        <dbReference type="ARBA" id="ARBA00023121"/>
    </source>
</evidence>